<organism evidence="1 2">
    <name type="scientific">Tessaracoccus flavus</name>
    <dbReference type="NCBI Taxonomy" id="1610493"/>
    <lineage>
        <taxon>Bacteria</taxon>
        <taxon>Bacillati</taxon>
        <taxon>Actinomycetota</taxon>
        <taxon>Actinomycetes</taxon>
        <taxon>Propionibacteriales</taxon>
        <taxon>Propionibacteriaceae</taxon>
        <taxon>Tessaracoccus</taxon>
    </lineage>
</organism>
<dbReference type="KEGG" id="tfl:RPIT_07895"/>
<dbReference type="AlphaFoldDB" id="A0A1Q2CF67"/>
<dbReference type="STRING" id="1610493.RPIT_07895"/>
<dbReference type="RefSeq" id="WP_077342100.1">
    <property type="nucleotide sequence ID" value="NZ_CP019605.1"/>
</dbReference>
<protein>
    <submittedName>
        <fullName evidence="1">Uncharacterized protein</fullName>
    </submittedName>
</protein>
<evidence type="ECO:0000313" key="1">
    <source>
        <dbReference type="EMBL" id="AQP44737.1"/>
    </source>
</evidence>
<keyword evidence="2" id="KW-1185">Reference proteome</keyword>
<dbReference type="Proteomes" id="UP000188324">
    <property type="component" value="Chromosome"/>
</dbReference>
<dbReference type="OrthoDB" id="3831197at2"/>
<accession>A0A1Q2CF67</accession>
<dbReference type="EMBL" id="CP019605">
    <property type="protein sequence ID" value="AQP44737.1"/>
    <property type="molecule type" value="Genomic_DNA"/>
</dbReference>
<reference evidence="1 2" key="1">
    <citation type="journal article" date="2016" name="Int. J. Syst. Evol. Microbiol.">
        <title>Tessaracoccus flavus sp. nov., isolated from the drainage system of a lindane-producing factory.</title>
        <authorList>
            <person name="Kumari R."/>
            <person name="Singh P."/>
            <person name="Schumann P."/>
            <person name="Lal R."/>
        </authorList>
    </citation>
    <scope>NUCLEOTIDE SEQUENCE [LARGE SCALE GENOMIC DNA]</scope>
    <source>
        <strain evidence="1 2">RP1T</strain>
    </source>
</reference>
<gene>
    <name evidence="1" type="ORF">RPIT_07895</name>
</gene>
<name>A0A1Q2CF67_9ACTN</name>
<proteinExistence type="predicted"/>
<sequence>MAGVVLGLLCSGGVTAAHAEETAPGPLVVEVSGATTTPVVGISADKHGITDAALDVVRDDEPANVVALVDAASAVGALPMQETDEGLSVSTTAGTTTVLNRDGVAEATHAELPAVGIEVRGDTSEASAVDDAMVWEEVAPSTDVVARATETGMQLVAVLADETAPSTIEFDLVLPEGGHLVETEDGSIDIVAPVEIERIDEASLADLERRASLILGDSFDETTGELTAAQEAALSALPDLKTYTVEEERAVATIAPAWAVDANGEPVGTRYELDGATLTQVVDVTATTAFPVTADPTFWWYFRKAAACIASVAGTVVVAAKIAQITVKLFKLLRAAKPGTALNRAYQAWMKLGSNNDQRLGNLGLNLRLIAGIYQQYGSTRATQIIIARGGRIKAARDFIVYGASTIASVTSLDSCVSLVTGRNY</sequence>
<evidence type="ECO:0000313" key="2">
    <source>
        <dbReference type="Proteomes" id="UP000188324"/>
    </source>
</evidence>